<organism evidence="7 8">
    <name type="scientific">Cryomyces minteri</name>
    <dbReference type="NCBI Taxonomy" id="331657"/>
    <lineage>
        <taxon>Eukaryota</taxon>
        <taxon>Fungi</taxon>
        <taxon>Dikarya</taxon>
        <taxon>Ascomycota</taxon>
        <taxon>Pezizomycotina</taxon>
        <taxon>Dothideomycetes</taxon>
        <taxon>Dothideomycetes incertae sedis</taxon>
        <taxon>Cryomyces</taxon>
    </lineage>
</organism>
<dbReference type="Pfam" id="PF07690">
    <property type="entry name" value="MFS_1"/>
    <property type="match status" value="1"/>
</dbReference>
<dbReference type="STRING" id="331657.A0A4U0WMR2"/>
<dbReference type="GO" id="GO:0015244">
    <property type="term" value="F:fluconazole transmembrane transporter activity"/>
    <property type="evidence" value="ECO:0007669"/>
    <property type="project" value="TreeGrafter"/>
</dbReference>
<keyword evidence="3 5" id="KW-1133">Transmembrane helix</keyword>
<gene>
    <name evidence="7" type="ORF">B0A49_04865</name>
</gene>
<reference evidence="7 8" key="1">
    <citation type="submission" date="2017-03" db="EMBL/GenBank/DDBJ databases">
        <title>Genomes of endolithic fungi from Antarctica.</title>
        <authorList>
            <person name="Coleine C."/>
            <person name="Masonjones S."/>
            <person name="Stajich J.E."/>
        </authorList>
    </citation>
    <scope>NUCLEOTIDE SEQUENCE [LARGE SCALE GENOMIC DNA]</scope>
    <source>
        <strain evidence="7 8">CCFEE 5187</strain>
    </source>
</reference>
<evidence type="ECO:0000256" key="4">
    <source>
        <dbReference type="ARBA" id="ARBA00023136"/>
    </source>
</evidence>
<evidence type="ECO:0000313" key="8">
    <source>
        <dbReference type="Proteomes" id="UP000308768"/>
    </source>
</evidence>
<proteinExistence type="predicted"/>
<name>A0A4U0WMR2_9PEZI</name>
<comment type="subcellular location">
    <subcellularLocation>
        <location evidence="1">Membrane</location>
        <topology evidence="1">Multi-pass membrane protein</topology>
    </subcellularLocation>
</comment>
<dbReference type="PROSITE" id="PS50850">
    <property type="entry name" value="MFS"/>
    <property type="match status" value="1"/>
</dbReference>
<feature type="transmembrane region" description="Helical" evidence="5">
    <location>
        <begin position="159"/>
        <end position="180"/>
    </location>
</feature>
<dbReference type="CDD" id="cd17323">
    <property type="entry name" value="MFS_Tpo1_MDR_like"/>
    <property type="match status" value="1"/>
</dbReference>
<dbReference type="GO" id="GO:1990961">
    <property type="term" value="P:xenobiotic detoxification by transmembrane export across the plasma membrane"/>
    <property type="evidence" value="ECO:0007669"/>
    <property type="project" value="TreeGrafter"/>
</dbReference>
<dbReference type="GO" id="GO:0005886">
    <property type="term" value="C:plasma membrane"/>
    <property type="evidence" value="ECO:0007669"/>
    <property type="project" value="TreeGrafter"/>
</dbReference>
<feature type="transmembrane region" description="Helical" evidence="5">
    <location>
        <begin position="192"/>
        <end position="210"/>
    </location>
</feature>
<feature type="transmembrane region" description="Helical" evidence="5">
    <location>
        <begin position="395"/>
        <end position="414"/>
    </location>
</feature>
<feature type="transmembrane region" description="Helical" evidence="5">
    <location>
        <begin position="230"/>
        <end position="256"/>
    </location>
</feature>
<evidence type="ECO:0000256" key="5">
    <source>
        <dbReference type="SAM" id="Phobius"/>
    </source>
</evidence>
<keyword evidence="8" id="KW-1185">Reference proteome</keyword>
<evidence type="ECO:0000256" key="1">
    <source>
        <dbReference type="ARBA" id="ARBA00004141"/>
    </source>
</evidence>
<feature type="transmembrane region" description="Helical" evidence="5">
    <location>
        <begin position="568"/>
        <end position="589"/>
    </location>
</feature>
<feature type="transmembrane region" description="Helical" evidence="5">
    <location>
        <begin position="474"/>
        <end position="493"/>
    </location>
</feature>
<dbReference type="InterPro" id="IPR036259">
    <property type="entry name" value="MFS_trans_sf"/>
</dbReference>
<dbReference type="PANTHER" id="PTHR23502:SF23">
    <property type="entry name" value="FLUCONAZOLE RESISTANCE PROTEIN 1"/>
    <property type="match status" value="1"/>
</dbReference>
<keyword evidence="4 5" id="KW-0472">Membrane</keyword>
<dbReference type="Proteomes" id="UP000308768">
    <property type="component" value="Unassembled WGS sequence"/>
</dbReference>
<dbReference type="OrthoDB" id="3357846at2759"/>
<accession>A0A4U0WMR2</accession>
<dbReference type="AlphaFoldDB" id="A0A4U0WMR2"/>
<dbReference type="Gene3D" id="1.20.1250.20">
    <property type="entry name" value="MFS general substrate transporter like domains"/>
    <property type="match status" value="1"/>
</dbReference>
<feature type="transmembrane region" description="Helical" evidence="5">
    <location>
        <begin position="317"/>
        <end position="337"/>
    </location>
</feature>
<comment type="caution">
    <text evidence="7">The sequence shown here is derived from an EMBL/GenBank/DDBJ whole genome shotgun (WGS) entry which is preliminary data.</text>
</comment>
<protein>
    <recommendedName>
        <fullName evidence="6">Major facilitator superfamily (MFS) profile domain-containing protein</fullName>
    </recommendedName>
</protein>
<feature type="transmembrane region" description="Helical" evidence="5">
    <location>
        <begin position="533"/>
        <end position="556"/>
    </location>
</feature>
<evidence type="ECO:0000259" key="6">
    <source>
        <dbReference type="PROSITE" id="PS50850"/>
    </source>
</evidence>
<feature type="transmembrane region" description="Helical" evidence="5">
    <location>
        <begin position="499"/>
        <end position="526"/>
    </location>
</feature>
<evidence type="ECO:0000313" key="7">
    <source>
        <dbReference type="EMBL" id="TKA64127.1"/>
    </source>
</evidence>
<dbReference type="EMBL" id="NAJN01001308">
    <property type="protein sequence ID" value="TKA64127.1"/>
    <property type="molecule type" value="Genomic_DNA"/>
</dbReference>
<evidence type="ECO:0000256" key="3">
    <source>
        <dbReference type="ARBA" id="ARBA00022989"/>
    </source>
</evidence>
<feature type="transmembrane region" description="Helical" evidence="5">
    <location>
        <begin position="284"/>
        <end position="305"/>
    </location>
</feature>
<dbReference type="InterPro" id="IPR020846">
    <property type="entry name" value="MFS_dom"/>
</dbReference>
<dbReference type="FunFam" id="1.20.1250.20:FF:000011">
    <property type="entry name" value="MFS multidrug transporter, putative"/>
    <property type="match status" value="1"/>
</dbReference>
<sequence>MTDLLRDAPLGQLIRYFTKSRLLQYPEEKADFTCPCCYVDPQTITPTAMQEPVRPDAETVLDTLTPMSEDIVDLEKASLERSETAATVQAQLSRVATRSALEHSFTRADLEKEFTQASLAKGPTLPITPTKLDDGTILVDWYTTDDAENPQNWSFGKKAFVASQIYMYTLAVYMGSAIYAPSEAGVMERFGVSATAAALGLSLYVLAYGIGPLVFSPLSEIPLIGRNPPYMASFAVFVILLVPTALVNNFAGLLVLRFLQGFFGSPCLATGGASLQDMYSLIKLPYVLSLWALSATCGPALGPIISGFSVSAKNWRWSLWEMLWLAGPVWIILFLFLPETSTSNILLRRATRLRLATGNMKLKSQSEIDQRNLKFSKLAIQAFWRPMQLMFQDPSIAFTAVYTALIYGIFYSFFEAFPLVYADLYGFNLGETGLTFLSITVGVAVAITAYWSYIYWMVEPEIRAHGLGAPERRLIPALFVAFFCPIGLFIFGWTGDGSVHWIVSVIGVGIFTIGIFLLIQCIFLYLPLTYPQYAASLFAGNDFARSTLAAAAILFSRPLYVNLGIGPGVSLLASLTCACVAGVYVLYFYGDKLRARSRFAAK</sequence>
<feature type="domain" description="Major facilitator superfamily (MFS) profile" evidence="6">
    <location>
        <begin position="161"/>
        <end position="594"/>
    </location>
</feature>
<evidence type="ECO:0000256" key="2">
    <source>
        <dbReference type="ARBA" id="ARBA00022692"/>
    </source>
</evidence>
<keyword evidence="2 5" id="KW-0812">Transmembrane</keyword>
<dbReference type="PANTHER" id="PTHR23502">
    <property type="entry name" value="MAJOR FACILITATOR SUPERFAMILY"/>
    <property type="match status" value="1"/>
</dbReference>
<feature type="transmembrane region" description="Helical" evidence="5">
    <location>
        <begin position="434"/>
        <end position="453"/>
    </location>
</feature>
<dbReference type="SUPFAM" id="SSF103473">
    <property type="entry name" value="MFS general substrate transporter"/>
    <property type="match status" value="1"/>
</dbReference>
<dbReference type="InterPro" id="IPR011701">
    <property type="entry name" value="MFS"/>
</dbReference>